<name>A0A0G4PS32_PENC3</name>
<comment type="subcellular location">
    <subcellularLocation>
        <location evidence="1">Membrane</location>
        <topology evidence="1">Multi-pass membrane protein</topology>
    </subcellularLocation>
</comment>
<evidence type="ECO:0000259" key="6">
    <source>
        <dbReference type="Pfam" id="PF26616"/>
    </source>
</evidence>
<keyword evidence="3 5" id="KW-1133">Transmembrane helix</keyword>
<keyword evidence="2 5" id="KW-0812">Transmembrane</keyword>
<dbReference type="GO" id="GO:0016020">
    <property type="term" value="C:membrane"/>
    <property type="evidence" value="ECO:0007669"/>
    <property type="project" value="UniProtKB-SubCell"/>
</dbReference>
<feature type="transmembrane region" description="Helical" evidence="5">
    <location>
        <begin position="359"/>
        <end position="378"/>
    </location>
</feature>
<feature type="transmembrane region" description="Helical" evidence="5">
    <location>
        <begin position="398"/>
        <end position="419"/>
    </location>
</feature>
<evidence type="ECO:0000256" key="1">
    <source>
        <dbReference type="ARBA" id="ARBA00004141"/>
    </source>
</evidence>
<dbReference type="Proteomes" id="UP000053732">
    <property type="component" value="Unassembled WGS sequence"/>
</dbReference>
<gene>
    <name evidence="7" type="ORF">PCAMFM013_S031g000059</name>
</gene>
<evidence type="ECO:0000313" key="7">
    <source>
        <dbReference type="EMBL" id="CRL28891.1"/>
    </source>
</evidence>
<reference evidence="7 8" key="1">
    <citation type="journal article" date="2014" name="Nat. Commun.">
        <title>Multiple recent horizontal transfers of a large genomic region in cheese making fungi.</title>
        <authorList>
            <person name="Cheeseman K."/>
            <person name="Ropars J."/>
            <person name="Renault P."/>
            <person name="Dupont J."/>
            <person name="Gouzy J."/>
            <person name="Branca A."/>
            <person name="Abraham A.L."/>
            <person name="Ceppi M."/>
            <person name="Conseiller E."/>
            <person name="Debuchy R."/>
            <person name="Malagnac F."/>
            <person name="Goarin A."/>
            <person name="Silar P."/>
            <person name="Lacoste S."/>
            <person name="Sallet E."/>
            <person name="Bensimon A."/>
            <person name="Giraud T."/>
            <person name="Brygoo Y."/>
        </authorList>
    </citation>
    <scope>NUCLEOTIDE SEQUENCE [LARGE SCALE GENOMIC DNA]</scope>
    <source>
        <strain evidence="8">FM 013</strain>
    </source>
</reference>
<keyword evidence="8" id="KW-1185">Reference proteome</keyword>
<dbReference type="AlphaFoldDB" id="A0A0G4PS32"/>
<evidence type="ECO:0000256" key="2">
    <source>
        <dbReference type="ARBA" id="ARBA00022692"/>
    </source>
</evidence>
<evidence type="ECO:0000256" key="3">
    <source>
        <dbReference type="ARBA" id="ARBA00022989"/>
    </source>
</evidence>
<evidence type="ECO:0000256" key="5">
    <source>
        <dbReference type="SAM" id="Phobius"/>
    </source>
</evidence>
<dbReference type="Gene3D" id="1.20.58.340">
    <property type="entry name" value="Magnesium transport protein CorA, transmembrane region"/>
    <property type="match status" value="1"/>
</dbReference>
<protein>
    <submittedName>
        <fullName evidence="7">Str. FM013</fullName>
    </submittedName>
</protein>
<evidence type="ECO:0000256" key="4">
    <source>
        <dbReference type="ARBA" id="ARBA00023136"/>
    </source>
</evidence>
<organism evidence="7 8">
    <name type="scientific">Penicillium camemberti (strain FM 013)</name>
    <dbReference type="NCBI Taxonomy" id="1429867"/>
    <lineage>
        <taxon>Eukaryota</taxon>
        <taxon>Fungi</taxon>
        <taxon>Dikarya</taxon>
        <taxon>Ascomycota</taxon>
        <taxon>Pezizomycotina</taxon>
        <taxon>Eurotiomycetes</taxon>
        <taxon>Eurotiomycetidae</taxon>
        <taxon>Eurotiales</taxon>
        <taxon>Aspergillaceae</taxon>
        <taxon>Penicillium</taxon>
    </lineage>
</organism>
<dbReference type="InterPro" id="IPR045863">
    <property type="entry name" value="CorA_TM1_TM2"/>
</dbReference>
<dbReference type="SUPFAM" id="SSF144083">
    <property type="entry name" value="Magnesium transport protein CorA, transmembrane region"/>
    <property type="match status" value="1"/>
</dbReference>
<dbReference type="InterPro" id="IPR058257">
    <property type="entry name" value="CorA-like_dom"/>
</dbReference>
<feature type="domain" description="CorA-like transporter" evidence="6">
    <location>
        <begin position="123"/>
        <end position="223"/>
    </location>
</feature>
<accession>A0A0G4PS32</accession>
<proteinExistence type="predicted"/>
<sequence>MTTNSLYSTFCLPDDPADISVYQSDVDTSHTLIASVFNTNGLFQEHISTTPLPKLRIISIHSRSSIKPLQISKDALQTIKNTYSIGNELWDLTSTFGDKPMSAAVGEGGMKVQSGENGIQDISYRLTFPTPVPGGVHSWTMRQMAVFHHHDPNDLQNLWIFFHVGHNTPMQQEIKQYVSISQQGLRSDHAWYTLHSAAFSSCLDNWRSYVNSLGHEVDRHTDKSLDFILRNIDRVLTVGGATNLTVIHNTRDLLVPTSYRLRVILDILTKLGDLSSVLSSRHNSTDNGFQKLVTCVGYHEDRLEGCVVGVEVLKEKIKDILNMAFKSTLGLDFRMTHEMLELNNRMVVLNDRMIKANKVVTILTLIYLPASLMSSIFGMNLFKFDDGTTEEFKVSRQLWIYVVATIILGLLTYVIWYLWSHTKHIRSRIFRFPELRIHKETKEMSIDT</sequence>
<dbReference type="Pfam" id="PF26616">
    <property type="entry name" value="CorA-like"/>
    <property type="match status" value="1"/>
</dbReference>
<dbReference type="EMBL" id="HG793164">
    <property type="protein sequence ID" value="CRL28891.1"/>
    <property type="molecule type" value="Genomic_DNA"/>
</dbReference>
<dbReference type="STRING" id="1429867.A0A0G4PS32"/>
<evidence type="ECO:0000313" key="8">
    <source>
        <dbReference type="Proteomes" id="UP000053732"/>
    </source>
</evidence>
<keyword evidence="4 5" id="KW-0472">Membrane</keyword>